<keyword evidence="3" id="KW-0813">Transport</keyword>
<dbReference type="PANTHER" id="PTHR43649:SF28">
    <property type="entry name" value="BINDING PROTEIN COMPONENT OF ABC SUGAR TRANSPORTER-RELATED"/>
    <property type="match status" value="1"/>
</dbReference>
<comment type="function">
    <text evidence="5">Part of a binding-protein-dependent transport system for a sugar.</text>
</comment>
<dbReference type="InterPro" id="IPR006059">
    <property type="entry name" value="SBP"/>
</dbReference>
<evidence type="ECO:0000256" key="1">
    <source>
        <dbReference type="ARBA" id="ARBA00004418"/>
    </source>
</evidence>
<gene>
    <name evidence="8" type="ORF">AQS8620_00481</name>
</gene>
<evidence type="ECO:0000256" key="2">
    <source>
        <dbReference type="ARBA" id="ARBA00008520"/>
    </source>
</evidence>
<evidence type="ECO:0000313" key="8">
    <source>
        <dbReference type="EMBL" id="SLN19647.1"/>
    </source>
</evidence>
<dbReference type="RefSeq" id="WP_085835199.1">
    <property type="nucleotide sequence ID" value="NZ_FWFS01000001.1"/>
</dbReference>
<dbReference type="EMBL" id="FWFS01000001">
    <property type="protein sequence ID" value="SLN19647.1"/>
    <property type="molecule type" value="Genomic_DNA"/>
</dbReference>
<evidence type="ECO:0000256" key="7">
    <source>
        <dbReference type="SAM" id="SignalP"/>
    </source>
</evidence>
<keyword evidence="9" id="KW-1185">Reference proteome</keyword>
<dbReference type="AlphaFoldDB" id="A0A1Y5RM85"/>
<evidence type="ECO:0000313" key="9">
    <source>
        <dbReference type="Proteomes" id="UP000193862"/>
    </source>
</evidence>
<dbReference type="OrthoDB" id="9798191at2"/>
<comment type="similarity">
    <text evidence="2">Belongs to the bacterial solute-binding protein 1 family.</text>
</comment>
<protein>
    <recommendedName>
        <fullName evidence="6">Probable sugar-binding periplasmic protein</fullName>
    </recommendedName>
</protein>
<dbReference type="Proteomes" id="UP000193862">
    <property type="component" value="Unassembled WGS sequence"/>
</dbReference>
<evidence type="ECO:0000256" key="6">
    <source>
        <dbReference type="ARBA" id="ARBA00049753"/>
    </source>
</evidence>
<name>A0A1Y5RM85_9RHOB</name>
<feature type="chain" id="PRO_5013164771" description="Probable sugar-binding periplasmic protein" evidence="7">
    <location>
        <begin position="25"/>
        <end position="412"/>
    </location>
</feature>
<sequence length="412" mass="43502">MTNRILTKLLCASALVAVPLAANAVDLEITHWWTSGGEAAAVRALAEQFEATSDNTWVDGAIAGSGGVARPIIISRILGGDPMAATQLNHGQQAVELIEAGLMLDLTDIAEAGDWANIVNPPSLLEACTVEGRVYCVPLNIHSPQWMWTSLSAFDAAGVAPAQNWDDLKAAAPALREAGKQPLVSGAQGWQYANQFNTFVSGLGGEDLYYAVYRDGDEAALMGTEMKAIWDEIVITRDLMAGTAIQDWNLATAEVINGNAAAQVMGDWAQGEFAVAGKTAGSDYDCIIGMGRAQLIATAGDAFYFPVNKDEEVTAAQKELAQVLISPEAQVTFNLKKGSLPVRGDIDMSTAGTCMQKGLAVLADGGTIDSSDMLLSPDAVGQIQDMLVDFYASDMSAEDAQAEFAKIVMSDK</sequence>
<evidence type="ECO:0000256" key="5">
    <source>
        <dbReference type="ARBA" id="ARBA00049629"/>
    </source>
</evidence>
<reference evidence="8 9" key="1">
    <citation type="submission" date="2017-03" db="EMBL/GenBank/DDBJ databases">
        <authorList>
            <person name="Afonso C.L."/>
            <person name="Miller P.J."/>
            <person name="Scott M.A."/>
            <person name="Spackman E."/>
            <person name="Goraichik I."/>
            <person name="Dimitrov K.M."/>
            <person name="Suarez D.L."/>
            <person name="Swayne D.E."/>
        </authorList>
    </citation>
    <scope>NUCLEOTIDE SEQUENCE [LARGE SCALE GENOMIC DNA]</scope>
    <source>
        <strain evidence="8 9">CECT 8620</strain>
    </source>
</reference>
<feature type="signal peptide" evidence="7">
    <location>
        <begin position="1"/>
        <end position="24"/>
    </location>
</feature>
<dbReference type="Gene3D" id="3.40.190.10">
    <property type="entry name" value="Periplasmic binding protein-like II"/>
    <property type="match status" value="2"/>
</dbReference>
<evidence type="ECO:0000256" key="3">
    <source>
        <dbReference type="ARBA" id="ARBA00022448"/>
    </source>
</evidence>
<dbReference type="Pfam" id="PF01547">
    <property type="entry name" value="SBP_bac_1"/>
    <property type="match status" value="1"/>
</dbReference>
<dbReference type="PANTHER" id="PTHR43649">
    <property type="entry name" value="ARABINOSE-BINDING PROTEIN-RELATED"/>
    <property type="match status" value="1"/>
</dbReference>
<organism evidence="8 9">
    <name type="scientific">Aquimixticola soesokkakensis</name>
    <dbReference type="NCBI Taxonomy" id="1519096"/>
    <lineage>
        <taxon>Bacteria</taxon>
        <taxon>Pseudomonadati</taxon>
        <taxon>Pseudomonadota</taxon>
        <taxon>Alphaproteobacteria</taxon>
        <taxon>Rhodobacterales</taxon>
        <taxon>Paracoccaceae</taxon>
        <taxon>Aquimixticola</taxon>
    </lineage>
</organism>
<dbReference type="SUPFAM" id="SSF53850">
    <property type="entry name" value="Periplasmic binding protein-like II"/>
    <property type="match status" value="1"/>
</dbReference>
<comment type="subcellular location">
    <subcellularLocation>
        <location evidence="1">Periplasm</location>
    </subcellularLocation>
</comment>
<accession>A0A1Y5RM85</accession>
<proteinExistence type="inferred from homology"/>
<evidence type="ECO:0000256" key="4">
    <source>
        <dbReference type="ARBA" id="ARBA00022729"/>
    </source>
</evidence>
<dbReference type="GO" id="GO:0042597">
    <property type="term" value="C:periplasmic space"/>
    <property type="evidence" value="ECO:0007669"/>
    <property type="project" value="UniProtKB-SubCell"/>
</dbReference>
<keyword evidence="4 7" id="KW-0732">Signal</keyword>
<dbReference type="InterPro" id="IPR050490">
    <property type="entry name" value="Bact_solute-bd_prot1"/>
</dbReference>